<dbReference type="CDD" id="cd01610">
    <property type="entry name" value="PAP2_like"/>
    <property type="match status" value="1"/>
</dbReference>
<accession>A0A2A7MEX8</accession>
<gene>
    <name evidence="3" type="ORF">CQ394_15740</name>
</gene>
<dbReference type="PANTHER" id="PTHR14969:SF13">
    <property type="entry name" value="AT30094P"/>
    <property type="match status" value="1"/>
</dbReference>
<dbReference type="AlphaFoldDB" id="A0A2A7MEX8"/>
<keyword evidence="1" id="KW-0812">Transmembrane</keyword>
<dbReference type="Pfam" id="PF01569">
    <property type="entry name" value="PAP2"/>
    <property type="match status" value="1"/>
</dbReference>
<feature type="domain" description="Phosphatidic acid phosphatase type 2/haloperoxidase" evidence="2">
    <location>
        <begin position="64"/>
        <end position="173"/>
    </location>
</feature>
<evidence type="ECO:0000313" key="4">
    <source>
        <dbReference type="Proteomes" id="UP000220840"/>
    </source>
</evidence>
<dbReference type="SUPFAM" id="SSF48317">
    <property type="entry name" value="Acid phosphatase/Vanadium-dependent haloperoxidase"/>
    <property type="match status" value="1"/>
</dbReference>
<feature type="transmembrane region" description="Helical" evidence="1">
    <location>
        <begin position="36"/>
        <end position="58"/>
    </location>
</feature>
<dbReference type="EMBL" id="PDCJ01000002">
    <property type="protein sequence ID" value="PEG30087.1"/>
    <property type="molecule type" value="Genomic_DNA"/>
</dbReference>
<dbReference type="InterPro" id="IPR000326">
    <property type="entry name" value="PAP2/HPO"/>
</dbReference>
<feature type="transmembrane region" description="Helical" evidence="1">
    <location>
        <begin position="158"/>
        <end position="176"/>
    </location>
</feature>
<dbReference type="OrthoDB" id="9789113at2"/>
<dbReference type="SMART" id="SM00014">
    <property type="entry name" value="acidPPc"/>
    <property type="match status" value="1"/>
</dbReference>
<keyword evidence="4" id="KW-1185">Reference proteome</keyword>
<dbReference type="RefSeq" id="WP_083498728.1">
    <property type="nucleotide sequence ID" value="NZ_CAMTCR010000057.1"/>
</dbReference>
<comment type="caution">
    <text evidence="3">The sequence shown here is derived from an EMBL/GenBank/DDBJ whole genome shotgun (WGS) entry which is preliminary data.</text>
</comment>
<dbReference type="STRING" id="137838.GCA_001458595_01386"/>
<evidence type="ECO:0000313" key="3">
    <source>
        <dbReference type="EMBL" id="PEG30087.1"/>
    </source>
</evidence>
<keyword evidence="1" id="KW-0472">Membrane</keyword>
<dbReference type="Gene3D" id="1.20.144.10">
    <property type="entry name" value="Phosphatidic acid phosphatase type 2/haloperoxidase"/>
    <property type="match status" value="1"/>
</dbReference>
<protein>
    <submittedName>
        <fullName evidence="3">PAP2 family protein</fullName>
    </submittedName>
</protein>
<sequence length="177" mass="20376">MNLLYSKGIEKMTENQYREITHFFRKSKFRSEGIKILCKYSQILIIMLYMCTSIFLYLKNDKRLILFLIIPALNLIFVSIFRKILNKPRPYDTYDYEPLVDYEKGKGQSFPSRHTASAFIIAMACLYLNHTYGFIVMFIAIIVGVTRVLAGVHYPTDVIGGAVISILFGVVGFFISV</sequence>
<keyword evidence="1" id="KW-1133">Transmembrane helix</keyword>
<feature type="transmembrane region" description="Helical" evidence="1">
    <location>
        <begin position="118"/>
        <end position="146"/>
    </location>
</feature>
<dbReference type="PANTHER" id="PTHR14969">
    <property type="entry name" value="SPHINGOSINE-1-PHOSPHATE PHOSPHOHYDROLASE"/>
    <property type="match status" value="1"/>
</dbReference>
<organism evidence="3 4">
    <name type="scientific">Clostridium neonatale</name>
    <dbReference type="NCBI Taxonomy" id="137838"/>
    <lineage>
        <taxon>Bacteria</taxon>
        <taxon>Bacillati</taxon>
        <taxon>Bacillota</taxon>
        <taxon>Clostridia</taxon>
        <taxon>Eubacteriales</taxon>
        <taxon>Clostridiaceae</taxon>
        <taxon>Clostridium</taxon>
    </lineage>
</organism>
<reference evidence="3 4" key="1">
    <citation type="submission" date="2017-10" db="EMBL/GenBank/DDBJ databases">
        <title>Effective Description of Clostridium neonatale sp. nov. linked to necrotizing enterocolitis in neonates and a clarification of species assignable to the genus Clostridium (Prazmowski 1880) emend. Lawson and Rainey 2016.</title>
        <authorList>
            <person name="Bernard K."/>
            <person name="Burdz T."/>
            <person name="Wiebe D."/>
            <person name="Balcewich B."/>
            <person name="Alfa M."/>
            <person name="Bernier A.-M."/>
        </authorList>
    </citation>
    <scope>NUCLEOTIDE SEQUENCE [LARGE SCALE GENOMIC DNA]</scope>
    <source>
        <strain evidence="3 4">LCDC99A005</strain>
    </source>
</reference>
<feature type="transmembrane region" description="Helical" evidence="1">
    <location>
        <begin position="64"/>
        <end position="81"/>
    </location>
</feature>
<dbReference type="Proteomes" id="UP000220840">
    <property type="component" value="Unassembled WGS sequence"/>
</dbReference>
<proteinExistence type="predicted"/>
<name>A0A2A7MEX8_9CLOT</name>
<evidence type="ECO:0000259" key="2">
    <source>
        <dbReference type="SMART" id="SM00014"/>
    </source>
</evidence>
<evidence type="ECO:0000256" key="1">
    <source>
        <dbReference type="SAM" id="Phobius"/>
    </source>
</evidence>
<dbReference type="InterPro" id="IPR036938">
    <property type="entry name" value="PAP2/HPO_sf"/>
</dbReference>